<organism evidence="1 2">
    <name type="scientific">Huiozyma naganishii (strain ATCC MYA-139 / BCRC 22969 / CBS 8797 / KCTC 17520 / NBRC 10181 / NCYC 3082 / Yp74L-3)</name>
    <name type="common">Yeast</name>
    <name type="synonym">Kazachstania naganishii</name>
    <dbReference type="NCBI Taxonomy" id="1071383"/>
    <lineage>
        <taxon>Eukaryota</taxon>
        <taxon>Fungi</taxon>
        <taxon>Dikarya</taxon>
        <taxon>Ascomycota</taxon>
        <taxon>Saccharomycotina</taxon>
        <taxon>Saccharomycetes</taxon>
        <taxon>Saccharomycetales</taxon>
        <taxon>Saccharomycetaceae</taxon>
        <taxon>Huiozyma</taxon>
    </lineage>
</organism>
<evidence type="ECO:0000313" key="1">
    <source>
        <dbReference type="EMBL" id="CCK71089.1"/>
    </source>
</evidence>
<protein>
    <submittedName>
        <fullName evidence="1">Uncharacterized protein</fullName>
    </submittedName>
</protein>
<reference evidence="1 2" key="1">
    <citation type="journal article" date="2011" name="Proc. Natl. Acad. Sci. U.S.A.">
        <title>Evolutionary erosion of yeast sex chromosomes by mating-type switching accidents.</title>
        <authorList>
            <person name="Gordon J.L."/>
            <person name="Armisen D."/>
            <person name="Proux-Wera E."/>
            <person name="Oheigeartaigh S.S."/>
            <person name="Byrne K.P."/>
            <person name="Wolfe K.H."/>
        </authorList>
    </citation>
    <scope>NUCLEOTIDE SEQUENCE [LARGE SCALE GENOMIC DNA]</scope>
    <source>
        <strain evidence="2">ATCC MYA-139 / BCRC 22969 / CBS 8797 / CCRC 22969 / KCTC 17520 / NBRC 10181 / NCYC 3082</strain>
    </source>
</reference>
<name>J7S7P7_HUIN7</name>
<gene>
    <name evidence="1" type="primary">KNAG0G00310</name>
    <name evidence="1" type="ordered locus">KNAG_0G00310</name>
</gene>
<sequence>MDMISSQVQNLKRGYTELELELAVPEAVKKARSSALLPSEPLYQIGSNSQCPTSPTLYLQQNEIQRYTEHDIMQIATPVNENPTSSCVVSPSMEPDAEIEGYMLQGYYDNSKHLAELTTSYSIYDMTEEEIDMMMVDGRPSM</sequence>
<evidence type="ECO:0000313" key="2">
    <source>
        <dbReference type="Proteomes" id="UP000006310"/>
    </source>
</evidence>
<reference evidence="2" key="2">
    <citation type="submission" date="2012-08" db="EMBL/GenBank/DDBJ databases">
        <title>Genome sequence of Kazachstania naganishii.</title>
        <authorList>
            <person name="Gordon J.L."/>
            <person name="Armisen D."/>
            <person name="Proux-Wera E."/>
            <person name="OhEigeartaigh S.S."/>
            <person name="Byrne K.P."/>
            <person name="Wolfe K.H."/>
        </authorList>
    </citation>
    <scope>NUCLEOTIDE SEQUENCE [LARGE SCALE GENOMIC DNA]</scope>
    <source>
        <strain evidence="2">ATCC MYA-139 / BCRC 22969 / CBS 8797 / CCRC 22969 / KCTC 17520 / NBRC 10181 / NCYC 3082</strain>
    </source>
</reference>
<dbReference type="AlphaFoldDB" id="J7S7P7"/>
<dbReference type="HOGENOM" id="CLU_1816087_0_0_1"/>
<proteinExistence type="predicted"/>
<dbReference type="KEGG" id="kng:KNAG_0G00310"/>
<dbReference type="RefSeq" id="XP_022465335.1">
    <property type="nucleotide sequence ID" value="XM_022608883.1"/>
</dbReference>
<keyword evidence="2" id="KW-1185">Reference proteome</keyword>
<dbReference type="EMBL" id="HE978320">
    <property type="protein sequence ID" value="CCK71089.1"/>
    <property type="molecule type" value="Genomic_DNA"/>
</dbReference>
<dbReference type="Proteomes" id="UP000006310">
    <property type="component" value="Chromosome 7"/>
</dbReference>
<dbReference type="GeneID" id="34526813"/>
<accession>J7S7P7</accession>